<proteinExistence type="predicted"/>
<dbReference type="AlphaFoldDB" id="A0A0F9MGI9"/>
<protein>
    <submittedName>
        <fullName evidence="2">Uncharacterized protein</fullName>
    </submittedName>
</protein>
<feature type="compositionally biased region" description="Acidic residues" evidence="1">
    <location>
        <begin position="71"/>
        <end position="83"/>
    </location>
</feature>
<accession>A0A0F9MGI9</accession>
<organism evidence="2">
    <name type="scientific">marine sediment metagenome</name>
    <dbReference type="NCBI Taxonomy" id="412755"/>
    <lineage>
        <taxon>unclassified sequences</taxon>
        <taxon>metagenomes</taxon>
        <taxon>ecological metagenomes</taxon>
    </lineage>
</organism>
<reference evidence="2" key="1">
    <citation type="journal article" date="2015" name="Nature">
        <title>Complex archaea that bridge the gap between prokaryotes and eukaryotes.</title>
        <authorList>
            <person name="Spang A."/>
            <person name="Saw J.H."/>
            <person name="Jorgensen S.L."/>
            <person name="Zaremba-Niedzwiedzka K."/>
            <person name="Martijn J."/>
            <person name="Lind A.E."/>
            <person name="van Eijk R."/>
            <person name="Schleper C."/>
            <person name="Guy L."/>
            <person name="Ettema T.J."/>
        </authorList>
    </citation>
    <scope>NUCLEOTIDE SEQUENCE</scope>
</reference>
<evidence type="ECO:0000256" key="1">
    <source>
        <dbReference type="SAM" id="MobiDB-lite"/>
    </source>
</evidence>
<feature type="region of interest" description="Disordered" evidence="1">
    <location>
        <begin position="61"/>
        <end position="83"/>
    </location>
</feature>
<comment type="caution">
    <text evidence="2">The sequence shown here is derived from an EMBL/GenBank/DDBJ whole genome shotgun (WGS) entry which is preliminary data.</text>
</comment>
<evidence type="ECO:0000313" key="2">
    <source>
        <dbReference type="EMBL" id="KKM68232.1"/>
    </source>
</evidence>
<sequence length="83" mass="9522">MGRTNKGRVKVVKKSAQHRRIEAAIRWYNIGVEDGARWEVAMQNDAEVTEIDEEGNIKHQRKLNILRDPEGEYADTGDEEGNE</sequence>
<name>A0A0F9MGI9_9ZZZZ</name>
<dbReference type="EMBL" id="LAZR01010206">
    <property type="protein sequence ID" value="KKM68232.1"/>
    <property type="molecule type" value="Genomic_DNA"/>
</dbReference>
<gene>
    <name evidence="2" type="ORF">LCGC14_1462890</name>
</gene>